<organism evidence="1 2">
    <name type="scientific">Oleoguttula mirabilis</name>
    <dbReference type="NCBI Taxonomy" id="1507867"/>
    <lineage>
        <taxon>Eukaryota</taxon>
        <taxon>Fungi</taxon>
        <taxon>Dikarya</taxon>
        <taxon>Ascomycota</taxon>
        <taxon>Pezizomycotina</taxon>
        <taxon>Dothideomycetes</taxon>
        <taxon>Dothideomycetidae</taxon>
        <taxon>Mycosphaerellales</taxon>
        <taxon>Teratosphaeriaceae</taxon>
        <taxon>Oleoguttula</taxon>
    </lineage>
</organism>
<sequence length="188" mass="21179">MPGPQSFESKLEACITALLREEYPFTQTSIINQAASSGAEKTVGEIVYLKNVMAKPGVRALDFLDLPAEIRNKICEYAVVVDDALTRQPAITMICRRLRKDTLPMFYALHHVEIRIYDFAASGKSRFDHLEDINDWLISIGRRNAEHIRSFTVSYQPFMLDRSGTTIDAIMAQDGLALVAGVANWKQR</sequence>
<gene>
    <name evidence="1" type="ORF">LTR36_008605</name>
</gene>
<evidence type="ECO:0000313" key="1">
    <source>
        <dbReference type="EMBL" id="KAK4548832.1"/>
    </source>
</evidence>
<accession>A0AAV9JT96</accession>
<dbReference type="AlphaFoldDB" id="A0AAV9JT96"/>
<proteinExistence type="predicted"/>
<comment type="caution">
    <text evidence="1">The sequence shown here is derived from an EMBL/GenBank/DDBJ whole genome shotgun (WGS) entry which is preliminary data.</text>
</comment>
<keyword evidence="2" id="KW-1185">Reference proteome</keyword>
<dbReference type="EMBL" id="JAVFHQ010000006">
    <property type="protein sequence ID" value="KAK4548832.1"/>
    <property type="molecule type" value="Genomic_DNA"/>
</dbReference>
<protein>
    <recommendedName>
        <fullName evidence="3">F-box domain-containing protein</fullName>
    </recommendedName>
</protein>
<dbReference type="Proteomes" id="UP001324427">
    <property type="component" value="Unassembled WGS sequence"/>
</dbReference>
<evidence type="ECO:0000313" key="2">
    <source>
        <dbReference type="Proteomes" id="UP001324427"/>
    </source>
</evidence>
<reference evidence="1 2" key="1">
    <citation type="submission" date="2021-11" db="EMBL/GenBank/DDBJ databases">
        <title>Black yeast isolated from Biological Soil Crust.</title>
        <authorList>
            <person name="Kurbessoian T."/>
        </authorList>
    </citation>
    <scope>NUCLEOTIDE SEQUENCE [LARGE SCALE GENOMIC DNA]</scope>
    <source>
        <strain evidence="1 2">CCFEE 5522</strain>
    </source>
</reference>
<evidence type="ECO:0008006" key="3">
    <source>
        <dbReference type="Google" id="ProtNLM"/>
    </source>
</evidence>
<name>A0AAV9JT96_9PEZI</name>